<accession>A0A915DE38</accession>
<organism evidence="2 3">
    <name type="scientific">Ditylenchus dipsaci</name>
    <dbReference type="NCBI Taxonomy" id="166011"/>
    <lineage>
        <taxon>Eukaryota</taxon>
        <taxon>Metazoa</taxon>
        <taxon>Ecdysozoa</taxon>
        <taxon>Nematoda</taxon>
        <taxon>Chromadorea</taxon>
        <taxon>Rhabditida</taxon>
        <taxon>Tylenchina</taxon>
        <taxon>Tylenchomorpha</taxon>
        <taxon>Sphaerularioidea</taxon>
        <taxon>Anguinidae</taxon>
        <taxon>Anguininae</taxon>
        <taxon>Ditylenchus</taxon>
    </lineage>
</organism>
<keyword evidence="2" id="KW-1185">Reference proteome</keyword>
<evidence type="ECO:0000256" key="1">
    <source>
        <dbReference type="SAM" id="MobiDB-lite"/>
    </source>
</evidence>
<dbReference type="AlphaFoldDB" id="A0A915DE38"/>
<feature type="region of interest" description="Disordered" evidence="1">
    <location>
        <begin position="66"/>
        <end position="89"/>
    </location>
</feature>
<protein>
    <submittedName>
        <fullName evidence="3">Uncharacterized protein</fullName>
    </submittedName>
</protein>
<dbReference type="Proteomes" id="UP000887574">
    <property type="component" value="Unplaced"/>
</dbReference>
<evidence type="ECO:0000313" key="2">
    <source>
        <dbReference type="Proteomes" id="UP000887574"/>
    </source>
</evidence>
<reference evidence="3" key="1">
    <citation type="submission" date="2022-11" db="UniProtKB">
        <authorList>
            <consortium name="WormBaseParasite"/>
        </authorList>
    </citation>
    <scope>IDENTIFICATION</scope>
</reference>
<evidence type="ECO:0000313" key="3">
    <source>
        <dbReference type="WBParaSite" id="jg18630"/>
    </source>
</evidence>
<name>A0A915DE38_9BILA</name>
<proteinExistence type="predicted"/>
<dbReference type="WBParaSite" id="jg18630">
    <property type="protein sequence ID" value="jg18630"/>
    <property type="gene ID" value="jg18630"/>
</dbReference>
<sequence length="89" mass="10299">MAILGIIGVLSTFYCEVSPKRRLEEQFARLRDHKLRDPICHLKGRMLGVKTQDWKDYFSMPAQMLSKKKEEKKSGSKKVTKPVSSETKE</sequence>